<dbReference type="InterPro" id="IPR035892">
    <property type="entry name" value="C2_domain_sf"/>
</dbReference>
<gene>
    <name evidence="2" type="ORF">EC973_006520</name>
</gene>
<evidence type="ECO:0000313" key="3">
    <source>
        <dbReference type="Proteomes" id="UP000605846"/>
    </source>
</evidence>
<proteinExistence type="predicted"/>
<sequence>MPVPEGLKRLQVQVIHEDPTVRREELICECEVDLTKVFREGEDDGYFQLLWQGRKAGEVYLELTFYASRPEGPQQQMVRPQHGHPPVNYRPVPPPINTQYGARPYPPQPITESMSTPIRMNANGTPGSYRPPPPHHQGQQHVHPHPRPPHPPPHHHPHQRPMPGPQQRPPPITPTHSVSADPPQRYPSMNRPATPPHADHVGPLHGAPAYPLHPPPSTSATPVNAPLLSAPFSPPVQRPAFNGYPPANPNRPHAPRPAPGQMSYAPEPQRFQPSGPPGPPGPGAPSAYRPYGNRPPPPPNGGYPQPSPHGGYPGPRPGFPPY</sequence>
<protein>
    <submittedName>
        <fullName evidence="2">Uncharacterized protein</fullName>
    </submittedName>
</protein>
<dbReference type="Proteomes" id="UP000605846">
    <property type="component" value="Unassembled WGS sequence"/>
</dbReference>
<evidence type="ECO:0000313" key="2">
    <source>
        <dbReference type="EMBL" id="KAF7728239.1"/>
    </source>
</evidence>
<dbReference type="AlphaFoldDB" id="A0A8H7EQH0"/>
<accession>A0A8H7EQH0</accession>
<dbReference type="OrthoDB" id="270970at2759"/>
<feature type="compositionally biased region" description="Pro residues" evidence="1">
    <location>
        <begin position="293"/>
        <end position="307"/>
    </location>
</feature>
<feature type="compositionally biased region" description="Basic residues" evidence="1">
    <location>
        <begin position="142"/>
        <end position="159"/>
    </location>
</feature>
<feature type="compositionally biased region" description="Pro residues" evidence="1">
    <location>
        <begin position="274"/>
        <end position="283"/>
    </location>
</feature>
<name>A0A8H7EQH0_9FUNG</name>
<dbReference type="EMBL" id="JABAYA010000041">
    <property type="protein sequence ID" value="KAF7728239.1"/>
    <property type="molecule type" value="Genomic_DNA"/>
</dbReference>
<reference evidence="2" key="1">
    <citation type="submission" date="2020-01" db="EMBL/GenBank/DDBJ databases">
        <title>Genome Sequencing of Three Apophysomyces-Like Fungal Strains Confirms a Novel Fungal Genus in the Mucoromycota with divergent Burkholderia-like Endosymbiotic Bacteria.</title>
        <authorList>
            <person name="Stajich J.E."/>
            <person name="Macias A.M."/>
            <person name="Carter-House D."/>
            <person name="Lovett B."/>
            <person name="Kasson L.R."/>
            <person name="Berry K."/>
            <person name="Grigoriev I."/>
            <person name="Chang Y."/>
            <person name="Spatafora J."/>
            <person name="Kasson M.T."/>
        </authorList>
    </citation>
    <scope>NUCLEOTIDE SEQUENCE</scope>
    <source>
        <strain evidence="2">NRRL A-21654</strain>
    </source>
</reference>
<comment type="caution">
    <text evidence="2">The sequence shown here is derived from an EMBL/GenBank/DDBJ whole genome shotgun (WGS) entry which is preliminary data.</text>
</comment>
<feature type="compositionally biased region" description="Polar residues" evidence="1">
    <location>
        <begin position="110"/>
        <end position="126"/>
    </location>
</feature>
<dbReference type="Gene3D" id="2.60.40.150">
    <property type="entry name" value="C2 domain"/>
    <property type="match status" value="1"/>
</dbReference>
<organism evidence="2 3">
    <name type="scientific">Apophysomyces ossiformis</name>
    <dbReference type="NCBI Taxonomy" id="679940"/>
    <lineage>
        <taxon>Eukaryota</taxon>
        <taxon>Fungi</taxon>
        <taxon>Fungi incertae sedis</taxon>
        <taxon>Mucoromycota</taxon>
        <taxon>Mucoromycotina</taxon>
        <taxon>Mucoromycetes</taxon>
        <taxon>Mucorales</taxon>
        <taxon>Mucorineae</taxon>
        <taxon>Mucoraceae</taxon>
        <taxon>Apophysomyces</taxon>
    </lineage>
</organism>
<feature type="region of interest" description="Disordered" evidence="1">
    <location>
        <begin position="96"/>
        <end position="322"/>
    </location>
</feature>
<keyword evidence="3" id="KW-1185">Reference proteome</keyword>
<evidence type="ECO:0000256" key="1">
    <source>
        <dbReference type="SAM" id="MobiDB-lite"/>
    </source>
</evidence>
<feature type="compositionally biased region" description="Pro residues" evidence="1">
    <location>
        <begin position="160"/>
        <end position="173"/>
    </location>
</feature>